<dbReference type="InterPro" id="IPR038050">
    <property type="entry name" value="Neuro_actylchol_rec"/>
</dbReference>
<dbReference type="InterPro" id="IPR006029">
    <property type="entry name" value="Neurotrans-gated_channel_TM"/>
</dbReference>
<feature type="transmembrane region" description="Helical" evidence="14">
    <location>
        <begin position="237"/>
        <end position="255"/>
    </location>
</feature>
<keyword evidence="2" id="KW-1003">Cell membrane</keyword>
<evidence type="ECO:0000256" key="9">
    <source>
        <dbReference type="ARBA" id="ARBA00023170"/>
    </source>
</evidence>
<dbReference type="GO" id="GO:0004888">
    <property type="term" value="F:transmembrane signaling receptor activity"/>
    <property type="evidence" value="ECO:0007669"/>
    <property type="project" value="InterPro"/>
</dbReference>
<accession>A0A8K0EHW8</accession>
<dbReference type="CDD" id="cd19051">
    <property type="entry name" value="LGIC_TM_cation"/>
    <property type="match status" value="1"/>
</dbReference>
<dbReference type="InterPro" id="IPR036719">
    <property type="entry name" value="Neuro-gated_channel_TM_sf"/>
</dbReference>
<gene>
    <name evidence="18" type="primary">CHRNA10</name>
    <name evidence="18" type="ORF">BLAG_LOCUS12247</name>
</gene>
<name>A0A8K0EHW8_BRALA</name>
<keyword evidence="10" id="KW-0325">Glycoprotein</keyword>
<evidence type="ECO:0000313" key="18">
    <source>
        <dbReference type="EMBL" id="CAH1252060.1"/>
    </source>
</evidence>
<dbReference type="Proteomes" id="UP000838412">
    <property type="component" value="Chromosome 19"/>
</dbReference>
<dbReference type="AlphaFoldDB" id="A0A8K0EHW8"/>
<evidence type="ECO:0000256" key="15">
    <source>
        <dbReference type="SAM" id="MobiDB-lite"/>
    </source>
</evidence>
<dbReference type="InterPro" id="IPR006202">
    <property type="entry name" value="Neur_chan_lig-bd"/>
</dbReference>
<dbReference type="OrthoDB" id="10029187at2759"/>
<keyword evidence="11" id="KW-1071">Ligand-gated ion channel</keyword>
<dbReference type="InterPro" id="IPR002394">
    <property type="entry name" value="Nicotinic_acetylcholine_rcpt"/>
</dbReference>
<comment type="similarity">
    <text evidence="14">Belongs to the ligand-gated ion channel (TC 1.A.9) family.</text>
</comment>
<feature type="region of interest" description="Disordered" evidence="15">
    <location>
        <begin position="349"/>
        <end position="424"/>
    </location>
</feature>
<dbReference type="GO" id="GO:0022848">
    <property type="term" value="F:acetylcholine-gated monoatomic cation-selective channel activity"/>
    <property type="evidence" value="ECO:0007669"/>
    <property type="project" value="InterPro"/>
</dbReference>
<keyword evidence="6 14" id="KW-0406">Ion transport</keyword>
<keyword evidence="19" id="KW-1185">Reference proteome</keyword>
<evidence type="ECO:0000256" key="8">
    <source>
        <dbReference type="ARBA" id="ARBA00023157"/>
    </source>
</evidence>
<keyword evidence="14" id="KW-0732">Signal</keyword>
<evidence type="ECO:0000256" key="3">
    <source>
        <dbReference type="ARBA" id="ARBA00022692"/>
    </source>
</evidence>
<keyword evidence="4 14" id="KW-1133">Transmembrane helix</keyword>
<dbReference type="PRINTS" id="PR00252">
    <property type="entry name" value="NRIONCHANNEL"/>
</dbReference>
<feature type="transmembrane region" description="Helical" evidence="14">
    <location>
        <begin position="297"/>
        <end position="320"/>
    </location>
</feature>
<evidence type="ECO:0000256" key="14">
    <source>
        <dbReference type="RuleBase" id="RU000687"/>
    </source>
</evidence>
<dbReference type="SUPFAM" id="SSF63712">
    <property type="entry name" value="Nicotinic receptor ligand binding domain-like"/>
    <property type="match status" value="1"/>
</dbReference>
<dbReference type="GO" id="GO:0045211">
    <property type="term" value="C:postsynaptic membrane"/>
    <property type="evidence" value="ECO:0007669"/>
    <property type="project" value="InterPro"/>
</dbReference>
<organism evidence="18 19">
    <name type="scientific">Branchiostoma lanceolatum</name>
    <name type="common">Common lancelet</name>
    <name type="synonym">Amphioxus lanceolatum</name>
    <dbReference type="NCBI Taxonomy" id="7740"/>
    <lineage>
        <taxon>Eukaryota</taxon>
        <taxon>Metazoa</taxon>
        <taxon>Chordata</taxon>
        <taxon>Cephalochordata</taxon>
        <taxon>Leptocardii</taxon>
        <taxon>Amphioxiformes</taxon>
        <taxon>Branchiostomatidae</taxon>
        <taxon>Branchiostoma</taxon>
    </lineage>
</organism>
<evidence type="ECO:0000256" key="1">
    <source>
        <dbReference type="ARBA" id="ARBA00022448"/>
    </source>
</evidence>
<dbReference type="CDD" id="cd18997">
    <property type="entry name" value="LGIC_ECD_nAChR"/>
    <property type="match status" value="1"/>
</dbReference>
<evidence type="ECO:0000256" key="11">
    <source>
        <dbReference type="ARBA" id="ARBA00023286"/>
    </source>
</evidence>
<dbReference type="SUPFAM" id="SSF90112">
    <property type="entry name" value="Neurotransmitter-gated ion-channel transmembrane pore"/>
    <property type="match status" value="1"/>
</dbReference>
<evidence type="ECO:0000259" key="17">
    <source>
        <dbReference type="Pfam" id="PF02932"/>
    </source>
</evidence>
<evidence type="ECO:0000256" key="5">
    <source>
        <dbReference type="ARBA" id="ARBA00023018"/>
    </source>
</evidence>
<dbReference type="Pfam" id="PF02932">
    <property type="entry name" value="Neur_chan_memb"/>
    <property type="match status" value="1"/>
</dbReference>
<dbReference type="PRINTS" id="PR00254">
    <property type="entry name" value="NICOTINICR"/>
</dbReference>
<dbReference type="PROSITE" id="PS00236">
    <property type="entry name" value="NEUROTR_ION_CHANNEL"/>
    <property type="match status" value="1"/>
</dbReference>
<dbReference type="Gene3D" id="2.70.170.10">
    <property type="entry name" value="Neurotransmitter-gated ion-channel ligand-binding domain"/>
    <property type="match status" value="1"/>
</dbReference>
<keyword evidence="7 14" id="KW-0472">Membrane</keyword>
<feature type="transmembrane region" description="Helical" evidence="14">
    <location>
        <begin position="471"/>
        <end position="496"/>
    </location>
</feature>
<evidence type="ECO:0000256" key="7">
    <source>
        <dbReference type="ARBA" id="ARBA00023136"/>
    </source>
</evidence>
<sequence length="497" mass="56393">MKILTAFFVFVCGILIQSVVVEGTNSTEEKTLIKLLLSNYTTGSRPVRNSTDTVTVTFDVALGQIIDVISKERVMITNLWVRQYWRDEYLVWDPSNHGGLSAIRIPSEQIWRPDIVLYNRQLEEDVVIPDTNAGVTYEGDVTWLYPITLKSSCVLNVEKFPNDEQNCDLQFGSWTYDGFAVDLVNKSAVGDTSSIIENEEWLFLGMPAKRTVAYYNCCPEPYPDVTYTVRMLRRSLYYYYYLVAPSLILVFLTLISFQVPPDCEEKLTMSVTMLLSVVFYQQLLADRLPAHSGYIPVLGQFFAATMFTVSLSSAMVIFVMGIHFHGPNAMPVPPWLRRIALRGRELKQSASTDTDMYPSNSEASLIPTNQDDDDTEVDTNEKKAQVSEECELTNRRRSLKPRDSGFTSMSSSASSVGSESSEEKVKVNKQEEKLLAPLRHKLSYAVRLFRQIVDRSLRKDRRIEISDDWKLVAIFVDKCLLVIFVIIATITTVAILV</sequence>
<feature type="domain" description="Neurotransmitter-gated ion-channel ligand-binding" evidence="16">
    <location>
        <begin position="29"/>
        <end position="234"/>
    </location>
</feature>
<keyword evidence="9" id="KW-0675">Receptor</keyword>
<comment type="caution">
    <text evidence="14">Lacks conserved residue(s) required for the propagation of feature annotation.</text>
</comment>
<dbReference type="InterPro" id="IPR018000">
    <property type="entry name" value="Neurotransmitter_ion_chnl_CS"/>
</dbReference>
<dbReference type="NCBIfam" id="TIGR00860">
    <property type="entry name" value="LIC"/>
    <property type="match status" value="1"/>
</dbReference>
<dbReference type="InterPro" id="IPR006201">
    <property type="entry name" value="Neur_channel"/>
</dbReference>
<evidence type="ECO:0000256" key="12">
    <source>
        <dbReference type="ARBA" id="ARBA00023303"/>
    </source>
</evidence>
<keyword evidence="12 14" id="KW-0407">Ion channel</keyword>
<dbReference type="FunFam" id="1.20.58.390:FF:000114">
    <property type="entry name" value="Uncharacterized protein"/>
    <property type="match status" value="1"/>
</dbReference>
<dbReference type="Gene3D" id="1.20.58.390">
    <property type="entry name" value="Neurotransmitter-gated ion-channel transmembrane domain"/>
    <property type="match status" value="2"/>
</dbReference>
<feature type="compositionally biased region" description="Low complexity" evidence="15">
    <location>
        <begin position="408"/>
        <end position="419"/>
    </location>
</feature>
<dbReference type="InterPro" id="IPR036734">
    <property type="entry name" value="Neur_chan_lig-bd_sf"/>
</dbReference>
<feature type="domain" description="Neurotransmitter-gated ion-channel transmembrane" evidence="17">
    <location>
        <begin position="243"/>
        <end position="495"/>
    </location>
</feature>
<evidence type="ECO:0000256" key="6">
    <source>
        <dbReference type="ARBA" id="ARBA00023065"/>
    </source>
</evidence>
<evidence type="ECO:0000256" key="4">
    <source>
        <dbReference type="ARBA" id="ARBA00022989"/>
    </source>
</evidence>
<feature type="signal peptide" evidence="14">
    <location>
        <begin position="1"/>
        <end position="23"/>
    </location>
</feature>
<protein>
    <submittedName>
        <fullName evidence="18">CHRNA10 protein</fullName>
    </submittedName>
</protein>
<comment type="subcellular location">
    <subcellularLocation>
        <location evidence="13">Synaptic cell membrane</location>
        <topology evidence="13">Multi-pass membrane protein</topology>
    </subcellularLocation>
</comment>
<proteinExistence type="inferred from homology"/>
<evidence type="ECO:0000259" key="16">
    <source>
        <dbReference type="Pfam" id="PF02931"/>
    </source>
</evidence>
<dbReference type="EMBL" id="OV696704">
    <property type="protein sequence ID" value="CAH1252060.1"/>
    <property type="molecule type" value="Genomic_DNA"/>
</dbReference>
<keyword evidence="3 14" id="KW-0812">Transmembrane</keyword>
<keyword evidence="1 14" id="KW-0813">Transport</keyword>
<dbReference type="PANTHER" id="PTHR18945">
    <property type="entry name" value="NEUROTRANSMITTER GATED ION CHANNEL"/>
    <property type="match status" value="1"/>
</dbReference>
<keyword evidence="5" id="KW-0770">Synapse</keyword>
<feature type="compositionally biased region" description="Polar residues" evidence="15">
    <location>
        <begin position="349"/>
        <end position="369"/>
    </location>
</feature>
<evidence type="ECO:0000256" key="13">
    <source>
        <dbReference type="ARBA" id="ARBA00034099"/>
    </source>
</evidence>
<dbReference type="Pfam" id="PF02931">
    <property type="entry name" value="Neur_chan_LBD"/>
    <property type="match status" value="1"/>
</dbReference>
<feature type="chain" id="PRO_5035487636" evidence="14">
    <location>
        <begin position="24"/>
        <end position="497"/>
    </location>
</feature>
<reference evidence="18" key="1">
    <citation type="submission" date="2022-01" db="EMBL/GenBank/DDBJ databases">
        <authorList>
            <person name="Braso-Vives M."/>
        </authorList>
    </citation>
    <scope>NUCLEOTIDE SEQUENCE</scope>
</reference>
<dbReference type="FunFam" id="2.70.170.10:FF:000030">
    <property type="entry name" value="AcetylCholine Receptor"/>
    <property type="match status" value="1"/>
</dbReference>
<evidence type="ECO:0000313" key="19">
    <source>
        <dbReference type="Proteomes" id="UP000838412"/>
    </source>
</evidence>
<evidence type="ECO:0000256" key="2">
    <source>
        <dbReference type="ARBA" id="ARBA00022475"/>
    </source>
</evidence>
<evidence type="ECO:0000256" key="10">
    <source>
        <dbReference type="ARBA" id="ARBA00023180"/>
    </source>
</evidence>
<keyword evidence="8" id="KW-1015">Disulfide bond</keyword>